<evidence type="ECO:0000313" key="4">
    <source>
        <dbReference type="EnsemblPlants" id="LPERR06G23190.1"/>
    </source>
</evidence>
<keyword evidence="5" id="KW-1185">Reference proteome</keyword>
<keyword evidence="2" id="KW-0732">Signal</keyword>
<dbReference type="PANTHER" id="PTHR33021">
    <property type="entry name" value="BLUE COPPER PROTEIN"/>
    <property type="match status" value="1"/>
</dbReference>
<reference evidence="4" key="3">
    <citation type="submission" date="2015-04" db="UniProtKB">
        <authorList>
            <consortium name="EnsemblPlants"/>
        </authorList>
    </citation>
    <scope>IDENTIFICATION</scope>
</reference>
<name>A0A0D9WU80_9ORYZ</name>
<dbReference type="HOGENOM" id="CLU_058719_2_5_1"/>
<dbReference type="InterPro" id="IPR039391">
    <property type="entry name" value="Phytocyanin-like"/>
</dbReference>
<dbReference type="CDD" id="cd04216">
    <property type="entry name" value="Phytocyanin"/>
    <property type="match status" value="1"/>
</dbReference>
<protein>
    <recommendedName>
        <fullName evidence="3">Phytocyanin domain-containing protein</fullName>
    </recommendedName>
</protein>
<dbReference type="InterPro" id="IPR008972">
    <property type="entry name" value="Cupredoxin"/>
</dbReference>
<reference evidence="5" key="2">
    <citation type="submission" date="2013-12" db="EMBL/GenBank/DDBJ databases">
        <authorList>
            <person name="Yu Y."/>
            <person name="Lee S."/>
            <person name="de Baynast K."/>
            <person name="Wissotski M."/>
            <person name="Liu L."/>
            <person name="Talag J."/>
            <person name="Goicoechea J."/>
            <person name="Angelova A."/>
            <person name="Jetty R."/>
            <person name="Kudrna D."/>
            <person name="Golser W."/>
            <person name="Rivera L."/>
            <person name="Zhang J."/>
            <person name="Wing R."/>
        </authorList>
    </citation>
    <scope>NUCLEOTIDE SEQUENCE</scope>
</reference>
<sequence>MLPSPPLQMVACSLLLFLLLPPLLFRPAAAAEYTVGDGPWDSGTNYAVWADKHAFAAGDILVFQYVKSQHNVVQVTESTYRSCDTGGGVAGVVKTYTTGFDKIQLTEPNTTYWFICDFPGHCLGGMKLAVKVSGAGAGAGGGGSPPPSGVPLHPTSRGAAARSGWPAVWGSLTLAVLVFVINYCIAF</sequence>
<organism evidence="4 5">
    <name type="scientific">Leersia perrieri</name>
    <dbReference type="NCBI Taxonomy" id="77586"/>
    <lineage>
        <taxon>Eukaryota</taxon>
        <taxon>Viridiplantae</taxon>
        <taxon>Streptophyta</taxon>
        <taxon>Embryophyta</taxon>
        <taxon>Tracheophyta</taxon>
        <taxon>Spermatophyta</taxon>
        <taxon>Magnoliopsida</taxon>
        <taxon>Liliopsida</taxon>
        <taxon>Poales</taxon>
        <taxon>Poaceae</taxon>
        <taxon>BOP clade</taxon>
        <taxon>Oryzoideae</taxon>
        <taxon>Oryzeae</taxon>
        <taxon>Oryzinae</taxon>
        <taxon>Leersia</taxon>
    </lineage>
</organism>
<evidence type="ECO:0000259" key="3">
    <source>
        <dbReference type="PROSITE" id="PS51485"/>
    </source>
</evidence>
<evidence type="ECO:0000256" key="2">
    <source>
        <dbReference type="SAM" id="SignalP"/>
    </source>
</evidence>
<dbReference type="InterPro" id="IPR003245">
    <property type="entry name" value="Phytocyanin_dom"/>
</dbReference>
<dbReference type="eggNOG" id="ENOG502S1D3">
    <property type="taxonomic scope" value="Eukaryota"/>
</dbReference>
<dbReference type="GO" id="GO:0005886">
    <property type="term" value="C:plasma membrane"/>
    <property type="evidence" value="ECO:0007669"/>
    <property type="project" value="TreeGrafter"/>
</dbReference>
<dbReference type="STRING" id="77586.A0A0D9WU80"/>
<dbReference type="Pfam" id="PF02298">
    <property type="entry name" value="Cu_bind_like"/>
    <property type="match status" value="1"/>
</dbReference>
<feature type="chain" id="PRO_5002349447" description="Phytocyanin domain-containing protein" evidence="2">
    <location>
        <begin position="31"/>
        <end position="187"/>
    </location>
</feature>
<dbReference type="Gramene" id="LPERR06G23190.1">
    <property type="protein sequence ID" value="LPERR06G23190.1"/>
    <property type="gene ID" value="LPERR06G23190"/>
</dbReference>
<dbReference type="FunFam" id="2.60.40.420:FF:000074">
    <property type="entry name" value="Blue copper binding protein-like"/>
    <property type="match status" value="1"/>
</dbReference>
<proteinExistence type="predicted"/>
<feature type="signal peptide" evidence="2">
    <location>
        <begin position="1"/>
        <end position="30"/>
    </location>
</feature>
<feature type="domain" description="Phytocyanin" evidence="3">
    <location>
        <begin position="31"/>
        <end position="134"/>
    </location>
</feature>
<keyword evidence="1" id="KW-1133">Transmembrane helix</keyword>
<reference evidence="4 5" key="1">
    <citation type="submission" date="2012-08" db="EMBL/GenBank/DDBJ databases">
        <title>Oryza genome evolution.</title>
        <authorList>
            <person name="Wing R.A."/>
        </authorList>
    </citation>
    <scope>NUCLEOTIDE SEQUENCE</scope>
</reference>
<dbReference type="PANTHER" id="PTHR33021:SF554">
    <property type="entry name" value="OS06G0721800 PROTEIN"/>
    <property type="match status" value="1"/>
</dbReference>
<dbReference type="Proteomes" id="UP000032180">
    <property type="component" value="Chromosome 6"/>
</dbReference>
<dbReference type="PROSITE" id="PS51485">
    <property type="entry name" value="PHYTOCYANIN"/>
    <property type="match status" value="1"/>
</dbReference>
<keyword evidence="1" id="KW-0472">Membrane</keyword>
<evidence type="ECO:0000256" key="1">
    <source>
        <dbReference type="SAM" id="Phobius"/>
    </source>
</evidence>
<keyword evidence="1" id="KW-0812">Transmembrane</keyword>
<dbReference type="AlphaFoldDB" id="A0A0D9WU80"/>
<dbReference type="Gene3D" id="2.60.40.420">
    <property type="entry name" value="Cupredoxins - blue copper proteins"/>
    <property type="match status" value="1"/>
</dbReference>
<accession>A0A0D9WU80</accession>
<dbReference type="SUPFAM" id="SSF49503">
    <property type="entry name" value="Cupredoxins"/>
    <property type="match status" value="1"/>
</dbReference>
<dbReference type="GO" id="GO:0009055">
    <property type="term" value="F:electron transfer activity"/>
    <property type="evidence" value="ECO:0007669"/>
    <property type="project" value="InterPro"/>
</dbReference>
<feature type="transmembrane region" description="Helical" evidence="1">
    <location>
        <begin position="167"/>
        <end position="186"/>
    </location>
</feature>
<evidence type="ECO:0000313" key="5">
    <source>
        <dbReference type="Proteomes" id="UP000032180"/>
    </source>
</evidence>
<dbReference type="EnsemblPlants" id="LPERR06G23190.1">
    <property type="protein sequence ID" value="LPERR06G23190.1"/>
    <property type="gene ID" value="LPERR06G23190"/>
</dbReference>